<organism evidence="1">
    <name type="scientific">viral metagenome</name>
    <dbReference type="NCBI Taxonomy" id="1070528"/>
    <lineage>
        <taxon>unclassified sequences</taxon>
        <taxon>metagenomes</taxon>
        <taxon>organismal metagenomes</taxon>
    </lineage>
</organism>
<accession>A0A6C0HZD9</accession>
<evidence type="ECO:0000313" key="1">
    <source>
        <dbReference type="EMBL" id="QHT85527.1"/>
    </source>
</evidence>
<protein>
    <submittedName>
        <fullName evidence="1">Uncharacterized protein</fullName>
    </submittedName>
</protein>
<reference evidence="1" key="1">
    <citation type="journal article" date="2020" name="Nature">
        <title>Giant virus diversity and host interactions through global metagenomics.</title>
        <authorList>
            <person name="Schulz F."/>
            <person name="Roux S."/>
            <person name="Paez-Espino D."/>
            <person name="Jungbluth S."/>
            <person name="Walsh D.A."/>
            <person name="Denef V.J."/>
            <person name="McMahon K.D."/>
            <person name="Konstantinidis K.T."/>
            <person name="Eloe-Fadrosh E.A."/>
            <person name="Kyrpides N.C."/>
            <person name="Woyke T."/>
        </authorList>
    </citation>
    <scope>NUCLEOTIDE SEQUENCE</scope>
    <source>
        <strain evidence="1">GVMAG-M-3300023184-17</strain>
    </source>
</reference>
<dbReference type="EMBL" id="MN740042">
    <property type="protein sequence ID" value="QHT85527.1"/>
    <property type="molecule type" value="Genomic_DNA"/>
</dbReference>
<dbReference type="AlphaFoldDB" id="A0A6C0HZD9"/>
<sequence length="107" mass="12777">MDSLDNKRMLWDTLVEQHWFKEEVSVEKTQALFETLLKEINAMEVDLQEKNRLFLEQWQKQLDSAALVARSAWLEERMNQKQFKVPPTAGELAEIKQLLYRILEIIE</sequence>
<name>A0A6C0HZD9_9ZZZZ</name>
<proteinExistence type="predicted"/>